<dbReference type="SUPFAM" id="SSF51905">
    <property type="entry name" value="FAD/NAD(P)-binding domain"/>
    <property type="match status" value="1"/>
</dbReference>
<dbReference type="OrthoDB" id="269227at2759"/>
<reference evidence="4 5" key="1">
    <citation type="journal article" date="2019" name="Commun. Biol.">
        <title>The bagworm genome reveals a unique fibroin gene that provides high tensile strength.</title>
        <authorList>
            <person name="Kono N."/>
            <person name="Nakamura H."/>
            <person name="Ohtoshi R."/>
            <person name="Tomita M."/>
            <person name="Numata K."/>
            <person name="Arakawa K."/>
        </authorList>
    </citation>
    <scope>NUCLEOTIDE SEQUENCE [LARGE SCALE GENOMIC DNA]</scope>
</reference>
<dbReference type="GO" id="GO:0016614">
    <property type="term" value="F:oxidoreductase activity, acting on CH-OH group of donors"/>
    <property type="evidence" value="ECO:0007669"/>
    <property type="project" value="InterPro"/>
</dbReference>
<dbReference type="InterPro" id="IPR000172">
    <property type="entry name" value="GMC_OxRdtase_N"/>
</dbReference>
<evidence type="ECO:0000259" key="3">
    <source>
        <dbReference type="PROSITE" id="PS00624"/>
    </source>
</evidence>
<accession>A0A4C1W1E4</accession>
<dbReference type="EMBL" id="BGZK01000445">
    <property type="protein sequence ID" value="GBP43984.1"/>
    <property type="molecule type" value="Genomic_DNA"/>
</dbReference>
<dbReference type="InterPro" id="IPR007867">
    <property type="entry name" value="GMC_OxRtase_C"/>
</dbReference>
<comment type="similarity">
    <text evidence="1">Belongs to the GMC oxidoreductase family.</text>
</comment>
<dbReference type="Pfam" id="PF00732">
    <property type="entry name" value="GMC_oxred_N"/>
    <property type="match status" value="1"/>
</dbReference>
<dbReference type="Gene3D" id="3.50.50.60">
    <property type="entry name" value="FAD/NAD(P)-binding domain"/>
    <property type="match status" value="2"/>
</dbReference>
<evidence type="ECO:0000313" key="5">
    <source>
        <dbReference type="Proteomes" id="UP000299102"/>
    </source>
</evidence>
<feature type="binding site" evidence="2">
    <location>
        <position position="182"/>
    </location>
    <ligand>
        <name>FAD</name>
        <dbReference type="ChEBI" id="CHEBI:57692"/>
    </ligand>
</feature>
<dbReference type="PANTHER" id="PTHR11552:SF217">
    <property type="entry name" value="GLUCOSE DEHYDROGENASE [FAD, QUINONE]"/>
    <property type="match status" value="1"/>
</dbReference>
<evidence type="ECO:0000256" key="1">
    <source>
        <dbReference type="ARBA" id="ARBA00010790"/>
    </source>
</evidence>
<dbReference type="AlphaFoldDB" id="A0A4C1W1E4"/>
<evidence type="ECO:0000313" key="4">
    <source>
        <dbReference type="EMBL" id="GBP43984.1"/>
    </source>
</evidence>
<sequence length="667" mass="74917">MASPAWPCDPVLTSTILTSYQAAGPLLLHTLQTLFAAHCAIVGDHLWPPDATESVLQDPDYDFIVVGAGSAGAVLANRLSEVPEWKVLLIEAGGNPVLSTESHAVADWDAARKWVGLTGAMPRAHRIHTGSDSFRYRVSIYVAQPYYSNLRTHVDWEYKIEPQEKACRSYVDRSCAWPRAKVLGGCSSVNLMFYVRGSRYDYDEWCADGNKGWCYDDVLPYFIKSENVSSEDMSYVDMRYHGTGGYLHAEKKKYVNEFENAIIKAHGELGVKIVHDINAKSQMGVTTSFTTTKDGLRHSTARAFLSPVRDRKNLYVLKNAYATRLLFKGDSNVVNGVVVHKDGKNIFVRARKEVIVSGGAINSPQLLMLSGIGPRKHLEDMNIEVKADLPVGENLQDHLFVPIYFSLETTKDLTSLQNIIAHFMELFINKTGLLSSTSPHKVITFVNTTHPDSEISDIQHHHILFYPNQSNLMDILNKHALTKEFMDEFNKYNKDHFILSIYNVLLKPKSKGRILLRSKDPMVHPIIYANYFEDPEDLQITINGMKHSIKLADTKAFKDFGFKLQWFDIEACRKYEPGSDPHLECITREITFSLYHPAGTTKMGPEGDPTRVVDPELKVVGVEGLRVVDASIMPSVVRGNTNAPTIMIGEKASDLIKAQWLNKHTEL</sequence>
<dbReference type="Gene3D" id="3.30.560.10">
    <property type="entry name" value="Glucose Oxidase, domain 3"/>
    <property type="match status" value="1"/>
</dbReference>
<dbReference type="PIRSF" id="PIRSF000137">
    <property type="entry name" value="Alcohol_oxidase"/>
    <property type="match status" value="1"/>
</dbReference>
<dbReference type="GO" id="GO:0050660">
    <property type="term" value="F:flavin adenine dinucleotide binding"/>
    <property type="evidence" value="ECO:0007669"/>
    <property type="project" value="InterPro"/>
</dbReference>
<gene>
    <name evidence="4" type="primary">Gld</name>
    <name evidence="4" type="ORF">EVAR_27152_1</name>
</gene>
<proteinExistence type="inferred from homology"/>
<dbReference type="InterPro" id="IPR036188">
    <property type="entry name" value="FAD/NAD-bd_sf"/>
</dbReference>
<dbReference type="Pfam" id="PF05199">
    <property type="entry name" value="GMC_oxred_C"/>
    <property type="match status" value="1"/>
</dbReference>
<dbReference type="PANTHER" id="PTHR11552">
    <property type="entry name" value="GLUCOSE-METHANOL-CHOLINE GMC OXIDOREDUCTASE"/>
    <property type="match status" value="1"/>
</dbReference>
<dbReference type="SUPFAM" id="SSF54373">
    <property type="entry name" value="FAD-linked reductases, C-terminal domain"/>
    <property type="match status" value="1"/>
</dbReference>
<keyword evidence="2" id="KW-0285">Flavoprotein</keyword>
<dbReference type="PROSITE" id="PS00624">
    <property type="entry name" value="GMC_OXRED_2"/>
    <property type="match status" value="1"/>
</dbReference>
<evidence type="ECO:0000256" key="2">
    <source>
        <dbReference type="PIRSR" id="PIRSR000137-2"/>
    </source>
</evidence>
<comment type="cofactor">
    <cofactor evidence="2">
        <name>FAD</name>
        <dbReference type="ChEBI" id="CHEBI:57692"/>
    </cofactor>
</comment>
<feature type="domain" description="Glucose-methanol-choline oxidoreductase N-terminal" evidence="3">
    <location>
        <begin position="359"/>
        <end position="373"/>
    </location>
</feature>
<comment type="caution">
    <text evidence="4">The sequence shown here is derived from an EMBL/GenBank/DDBJ whole genome shotgun (WGS) entry which is preliminary data.</text>
</comment>
<keyword evidence="2" id="KW-0274">FAD</keyword>
<protein>
    <submittedName>
        <fullName evidence="4">Glucose dehydrogenase</fullName>
    </submittedName>
</protein>
<keyword evidence="5" id="KW-1185">Reference proteome</keyword>
<name>A0A4C1W1E4_EUMVA</name>
<dbReference type="InterPro" id="IPR012132">
    <property type="entry name" value="GMC_OxRdtase"/>
</dbReference>
<dbReference type="STRING" id="151549.A0A4C1W1E4"/>
<dbReference type="Proteomes" id="UP000299102">
    <property type="component" value="Unassembled WGS sequence"/>
</dbReference>
<organism evidence="4 5">
    <name type="scientific">Eumeta variegata</name>
    <name type="common">Bagworm moth</name>
    <name type="synonym">Eumeta japonica</name>
    <dbReference type="NCBI Taxonomy" id="151549"/>
    <lineage>
        <taxon>Eukaryota</taxon>
        <taxon>Metazoa</taxon>
        <taxon>Ecdysozoa</taxon>
        <taxon>Arthropoda</taxon>
        <taxon>Hexapoda</taxon>
        <taxon>Insecta</taxon>
        <taxon>Pterygota</taxon>
        <taxon>Neoptera</taxon>
        <taxon>Endopterygota</taxon>
        <taxon>Lepidoptera</taxon>
        <taxon>Glossata</taxon>
        <taxon>Ditrysia</taxon>
        <taxon>Tineoidea</taxon>
        <taxon>Psychidae</taxon>
        <taxon>Oiketicinae</taxon>
        <taxon>Eumeta</taxon>
    </lineage>
</organism>